<evidence type="ECO:0000256" key="1">
    <source>
        <dbReference type="SAM" id="SignalP"/>
    </source>
</evidence>
<protein>
    <recommendedName>
        <fullName evidence="2">NACHT-NTPase and P-loop NTPases N-terminal domain-containing protein</fullName>
    </recommendedName>
</protein>
<feature type="signal peptide" evidence="1">
    <location>
        <begin position="1"/>
        <end position="19"/>
    </location>
</feature>
<name>A0AAN6QBC0_9PEZI</name>
<dbReference type="Proteomes" id="UP001302812">
    <property type="component" value="Unassembled WGS sequence"/>
</dbReference>
<accession>A0AAN6QBC0</accession>
<dbReference type="InterPro" id="IPR031352">
    <property type="entry name" value="SesA"/>
</dbReference>
<feature type="domain" description="NACHT-NTPase and P-loop NTPases N-terminal" evidence="2">
    <location>
        <begin position="10"/>
        <end position="121"/>
    </location>
</feature>
<reference evidence="3" key="2">
    <citation type="submission" date="2023-05" db="EMBL/GenBank/DDBJ databases">
        <authorList>
            <consortium name="Lawrence Berkeley National Laboratory"/>
            <person name="Steindorff A."/>
            <person name="Hensen N."/>
            <person name="Bonometti L."/>
            <person name="Westerberg I."/>
            <person name="Brannstrom I.O."/>
            <person name="Guillou S."/>
            <person name="Cros-Aarteil S."/>
            <person name="Calhoun S."/>
            <person name="Haridas S."/>
            <person name="Kuo A."/>
            <person name="Mondo S."/>
            <person name="Pangilinan J."/>
            <person name="Riley R."/>
            <person name="Labutti K."/>
            <person name="Andreopoulos B."/>
            <person name="Lipzen A."/>
            <person name="Chen C."/>
            <person name="Yanf M."/>
            <person name="Daum C."/>
            <person name="Ng V."/>
            <person name="Clum A."/>
            <person name="Ohm R."/>
            <person name="Martin F."/>
            <person name="Silar P."/>
            <person name="Natvig D."/>
            <person name="Lalanne C."/>
            <person name="Gautier V."/>
            <person name="Ament-Velasquez S.L."/>
            <person name="Kruys A."/>
            <person name="Hutchinson M.I."/>
            <person name="Powell A.J."/>
            <person name="Barry K."/>
            <person name="Miller A.N."/>
            <person name="Grigoriev I.V."/>
            <person name="Debuchy R."/>
            <person name="Gladieux P."/>
            <person name="Thoren M.H."/>
            <person name="Johannesson H."/>
        </authorList>
    </citation>
    <scope>NUCLEOTIDE SEQUENCE</scope>
    <source>
        <strain evidence="3">CBS 508.74</strain>
    </source>
</reference>
<dbReference type="GeneID" id="89934222"/>
<dbReference type="EMBL" id="MU853384">
    <property type="protein sequence ID" value="KAK4107057.1"/>
    <property type="molecule type" value="Genomic_DNA"/>
</dbReference>
<gene>
    <name evidence="3" type="ORF">N656DRAFT_561454</name>
</gene>
<feature type="chain" id="PRO_5042917650" description="NACHT-NTPase and P-loop NTPases N-terminal domain-containing protein" evidence="1">
    <location>
        <begin position="20"/>
        <end position="121"/>
    </location>
</feature>
<evidence type="ECO:0000259" key="2">
    <source>
        <dbReference type="Pfam" id="PF17107"/>
    </source>
</evidence>
<organism evidence="3 4">
    <name type="scientific">Canariomyces notabilis</name>
    <dbReference type="NCBI Taxonomy" id="2074819"/>
    <lineage>
        <taxon>Eukaryota</taxon>
        <taxon>Fungi</taxon>
        <taxon>Dikarya</taxon>
        <taxon>Ascomycota</taxon>
        <taxon>Pezizomycotina</taxon>
        <taxon>Sordariomycetes</taxon>
        <taxon>Sordariomycetidae</taxon>
        <taxon>Sordariales</taxon>
        <taxon>Chaetomiaceae</taxon>
        <taxon>Canariomyces</taxon>
    </lineage>
</organism>
<evidence type="ECO:0000313" key="4">
    <source>
        <dbReference type="Proteomes" id="UP001302812"/>
    </source>
</evidence>
<reference evidence="3" key="1">
    <citation type="journal article" date="2023" name="Mol. Phylogenet. Evol.">
        <title>Genome-scale phylogeny and comparative genomics of the fungal order Sordariales.</title>
        <authorList>
            <person name="Hensen N."/>
            <person name="Bonometti L."/>
            <person name="Westerberg I."/>
            <person name="Brannstrom I.O."/>
            <person name="Guillou S."/>
            <person name="Cros-Aarteil S."/>
            <person name="Calhoun S."/>
            <person name="Haridas S."/>
            <person name="Kuo A."/>
            <person name="Mondo S."/>
            <person name="Pangilinan J."/>
            <person name="Riley R."/>
            <person name="LaButti K."/>
            <person name="Andreopoulos B."/>
            <person name="Lipzen A."/>
            <person name="Chen C."/>
            <person name="Yan M."/>
            <person name="Daum C."/>
            <person name="Ng V."/>
            <person name="Clum A."/>
            <person name="Steindorff A."/>
            <person name="Ohm R.A."/>
            <person name="Martin F."/>
            <person name="Silar P."/>
            <person name="Natvig D.O."/>
            <person name="Lalanne C."/>
            <person name="Gautier V."/>
            <person name="Ament-Velasquez S.L."/>
            <person name="Kruys A."/>
            <person name="Hutchinson M.I."/>
            <person name="Powell A.J."/>
            <person name="Barry K."/>
            <person name="Miller A.N."/>
            <person name="Grigoriev I.V."/>
            <person name="Debuchy R."/>
            <person name="Gladieux P."/>
            <person name="Hiltunen Thoren M."/>
            <person name="Johannesson H."/>
        </authorList>
    </citation>
    <scope>NUCLEOTIDE SEQUENCE</scope>
    <source>
        <strain evidence="3">CBS 508.74</strain>
    </source>
</reference>
<dbReference type="Pfam" id="PF17107">
    <property type="entry name" value="SesA"/>
    <property type="match status" value="1"/>
</dbReference>
<sequence>MSGAEIIGLISGIIAIVDATVKVYAAANNASGLPQAFRDVATRLPFVHETLQTVSRQLNTTNPDENSCKAISPILQRCENRVMQLEKIFRDVIPQADASRMERYLVAARTLGKEGTVESLM</sequence>
<comment type="caution">
    <text evidence="3">The sequence shown here is derived from an EMBL/GenBank/DDBJ whole genome shotgun (WGS) entry which is preliminary data.</text>
</comment>
<keyword evidence="1" id="KW-0732">Signal</keyword>
<proteinExistence type="predicted"/>
<dbReference type="AlphaFoldDB" id="A0AAN6QBC0"/>
<evidence type="ECO:0000313" key="3">
    <source>
        <dbReference type="EMBL" id="KAK4107057.1"/>
    </source>
</evidence>
<feature type="non-terminal residue" evidence="3">
    <location>
        <position position="121"/>
    </location>
</feature>
<keyword evidence="4" id="KW-1185">Reference proteome</keyword>
<dbReference type="RefSeq" id="XP_064664627.1">
    <property type="nucleotide sequence ID" value="XM_064810098.1"/>
</dbReference>